<dbReference type="Pfam" id="PF00092">
    <property type="entry name" value="VWA"/>
    <property type="match status" value="1"/>
</dbReference>
<protein>
    <recommendedName>
        <fullName evidence="2">VWFA domain-containing protein</fullName>
    </recommendedName>
</protein>
<dbReference type="OrthoDB" id="72121at2"/>
<reference evidence="3 4" key="1">
    <citation type="submission" date="2019-07" db="EMBL/GenBank/DDBJ databases">
        <title>Whole genome shotgun sequence of Meiothermus hypogaeus NBRC 106114.</title>
        <authorList>
            <person name="Hosoyama A."/>
            <person name="Uohara A."/>
            <person name="Ohji S."/>
            <person name="Ichikawa N."/>
        </authorList>
    </citation>
    <scope>NUCLEOTIDE SEQUENCE [LARGE SCALE GENOMIC DNA]</scope>
    <source>
        <strain evidence="3 4">NBRC 106114</strain>
    </source>
</reference>
<feature type="transmembrane region" description="Helical" evidence="1">
    <location>
        <begin position="295"/>
        <end position="312"/>
    </location>
</feature>
<dbReference type="Gene3D" id="2.60.200.20">
    <property type="match status" value="2"/>
</dbReference>
<evidence type="ECO:0000313" key="3">
    <source>
        <dbReference type="EMBL" id="GEM84716.1"/>
    </source>
</evidence>
<dbReference type="EMBL" id="BJXL01000123">
    <property type="protein sequence ID" value="GEM84716.1"/>
    <property type="molecule type" value="Genomic_DNA"/>
</dbReference>
<sequence length="572" mass="60200">MRPTPRTFALLGAAGALLGGLLGEFLIPPAPQASQAAPPAAIALVIDASGSMDEQNKLAEVKRAARDFVLRQNLQVTQIAVVGFGSQAHLESSLSSNRQALLEALERIQDGGGTMMAEGLQAGLEALGQTEVVSRSILLFTDGVPGSTLMPEPVARRRALGVAESIRAQGIRLVAVGTEDANLRFLAELTGSRELVFSTTSGQFDQAFRQAEQAIKQLFGNRAPIGAGRALQEAFLWGGLVALGLGLVLLVGQNILTLRGRWFRDLSWVPFGAALLGGVSALLGQLLLVTGSGRGLGWAILGAGAGLFLGLADRSRAKALRGALGGAAGGFLGGLVFEWLLGGSSTLARLVGFAVLGAAIGLMVQWAQQAFKTAWLVGLTTGPYEGKEYILAKPVVTVGRSDANDIGLYRERDLPLKAGVLRQEKGQWVWDGATILVNGQGTSRQVLQPGDRLGFGATEFLFQMRGALPPEAKEAWVLYGNQGSYPLPFPLKHAVIGSAPGCQVQVPGIADQHAEIRLSYEGLKLVVRARPTRLNGQSLKVGQQVALKAGDLLELGTQELALARQRNLPESG</sequence>
<dbReference type="RefSeq" id="WP_119342446.1">
    <property type="nucleotide sequence ID" value="NZ_BJXL01000123.1"/>
</dbReference>
<dbReference type="SMART" id="SM00327">
    <property type="entry name" value="VWA"/>
    <property type="match status" value="1"/>
</dbReference>
<dbReference type="PANTHER" id="PTHR24020">
    <property type="entry name" value="COLLAGEN ALPHA"/>
    <property type="match status" value="1"/>
</dbReference>
<dbReference type="InterPro" id="IPR002035">
    <property type="entry name" value="VWF_A"/>
</dbReference>
<feature type="transmembrane region" description="Helical" evidence="1">
    <location>
        <begin position="319"/>
        <end position="341"/>
    </location>
</feature>
<feature type="transmembrane region" description="Helical" evidence="1">
    <location>
        <begin position="347"/>
        <end position="367"/>
    </location>
</feature>
<feature type="domain" description="VWFA" evidence="2">
    <location>
        <begin position="41"/>
        <end position="218"/>
    </location>
</feature>
<dbReference type="Proteomes" id="UP000321197">
    <property type="component" value="Unassembled WGS sequence"/>
</dbReference>
<feature type="transmembrane region" description="Helical" evidence="1">
    <location>
        <begin position="234"/>
        <end position="256"/>
    </location>
</feature>
<proteinExistence type="predicted"/>
<keyword evidence="1" id="KW-0812">Transmembrane</keyword>
<evidence type="ECO:0000259" key="2">
    <source>
        <dbReference type="PROSITE" id="PS50234"/>
    </source>
</evidence>
<keyword evidence="1" id="KW-0472">Membrane</keyword>
<dbReference type="InterPro" id="IPR008984">
    <property type="entry name" value="SMAD_FHA_dom_sf"/>
</dbReference>
<organism evidence="3 4">
    <name type="scientific">Meiothermus hypogaeus NBRC 106114</name>
    <dbReference type="NCBI Taxonomy" id="1227553"/>
    <lineage>
        <taxon>Bacteria</taxon>
        <taxon>Thermotogati</taxon>
        <taxon>Deinococcota</taxon>
        <taxon>Deinococci</taxon>
        <taxon>Thermales</taxon>
        <taxon>Thermaceae</taxon>
        <taxon>Meiothermus</taxon>
    </lineage>
</organism>
<feature type="transmembrane region" description="Helical" evidence="1">
    <location>
        <begin position="268"/>
        <end position="289"/>
    </location>
</feature>
<name>A0A511R6T7_9DEIN</name>
<dbReference type="SUPFAM" id="SSF49879">
    <property type="entry name" value="SMAD/FHA domain"/>
    <property type="match status" value="2"/>
</dbReference>
<evidence type="ECO:0000313" key="4">
    <source>
        <dbReference type="Proteomes" id="UP000321197"/>
    </source>
</evidence>
<dbReference type="SUPFAM" id="SSF53300">
    <property type="entry name" value="vWA-like"/>
    <property type="match status" value="1"/>
</dbReference>
<dbReference type="InterPro" id="IPR050525">
    <property type="entry name" value="ECM_Assembly_Org"/>
</dbReference>
<dbReference type="CDD" id="cd00060">
    <property type="entry name" value="FHA"/>
    <property type="match status" value="2"/>
</dbReference>
<gene>
    <name evidence="3" type="ORF">MHY01S_28820</name>
</gene>
<dbReference type="CDD" id="cd00198">
    <property type="entry name" value="vWFA"/>
    <property type="match status" value="1"/>
</dbReference>
<dbReference type="PANTHER" id="PTHR24020:SF20">
    <property type="entry name" value="PH DOMAIN-CONTAINING PROTEIN"/>
    <property type="match status" value="1"/>
</dbReference>
<keyword evidence="1" id="KW-1133">Transmembrane helix</keyword>
<dbReference type="InterPro" id="IPR036465">
    <property type="entry name" value="vWFA_dom_sf"/>
</dbReference>
<dbReference type="AlphaFoldDB" id="A0A511R6T7"/>
<comment type="caution">
    <text evidence="3">The sequence shown here is derived from an EMBL/GenBank/DDBJ whole genome shotgun (WGS) entry which is preliminary data.</text>
</comment>
<accession>A0A511R6T7</accession>
<dbReference type="Gene3D" id="3.40.50.410">
    <property type="entry name" value="von Willebrand factor, type A domain"/>
    <property type="match status" value="1"/>
</dbReference>
<evidence type="ECO:0000256" key="1">
    <source>
        <dbReference type="SAM" id="Phobius"/>
    </source>
</evidence>
<dbReference type="PROSITE" id="PS50234">
    <property type="entry name" value="VWFA"/>
    <property type="match status" value="1"/>
</dbReference>